<proteinExistence type="predicted"/>
<protein>
    <submittedName>
        <fullName evidence="2">Uncharacterized protein</fullName>
    </submittedName>
</protein>
<gene>
    <name evidence="2" type="ORF">B0H17DRAFT_1269932</name>
</gene>
<keyword evidence="3" id="KW-1185">Reference proteome</keyword>
<feature type="region of interest" description="Disordered" evidence="1">
    <location>
        <begin position="204"/>
        <end position="241"/>
    </location>
</feature>
<evidence type="ECO:0000313" key="3">
    <source>
        <dbReference type="Proteomes" id="UP001221757"/>
    </source>
</evidence>
<comment type="caution">
    <text evidence="2">The sequence shown here is derived from an EMBL/GenBank/DDBJ whole genome shotgun (WGS) entry which is preliminary data.</text>
</comment>
<dbReference type="EMBL" id="JARKIE010000359">
    <property type="protein sequence ID" value="KAJ7651790.1"/>
    <property type="molecule type" value="Genomic_DNA"/>
</dbReference>
<accession>A0AAD7G018</accession>
<dbReference type="Proteomes" id="UP001221757">
    <property type="component" value="Unassembled WGS sequence"/>
</dbReference>
<dbReference type="AlphaFoldDB" id="A0AAD7G018"/>
<feature type="compositionally biased region" description="Low complexity" evidence="1">
    <location>
        <begin position="40"/>
        <end position="52"/>
    </location>
</feature>
<name>A0AAD7G018_MYCRO</name>
<feature type="compositionally biased region" description="Basic and acidic residues" evidence="1">
    <location>
        <begin position="16"/>
        <end position="30"/>
    </location>
</feature>
<sequence>MRGGYTHMSKGCEALRGGKEGGEDRGEGRAASKHAPQSYRTPTPTSTWLSTPRPWVQVSPRRFALGARLPTDCPRLGFSDAPAHMAATNEDACQRRRGAAKEWRKGVAVEGRRNMCKARMPSARGRSGCGAIHLERCSLMQIVHATTARASPFPPCLRYCDRRTSTEAALALVTVEYQRRMTWKDRDTSVAGLTNESTDILCAPPGNKSGIRIHRPTGEEERGGLGRKTCPMLQGAKAHAS</sequence>
<organism evidence="2 3">
    <name type="scientific">Mycena rosella</name>
    <name type="common">Pink bonnet</name>
    <name type="synonym">Agaricus rosellus</name>
    <dbReference type="NCBI Taxonomy" id="1033263"/>
    <lineage>
        <taxon>Eukaryota</taxon>
        <taxon>Fungi</taxon>
        <taxon>Dikarya</taxon>
        <taxon>Basidiomycota</taxon>
        <taxon>Agaricomycotina</taxon>
        <taxon>Agaricomycetes</taxon>
        <taxon>Agaricomycetidae</taxon>
        <taxon>Agaricales</taxon>
        <taxon>Marasmiineae</taxon>
        <taxon>Mycenaceae</taxon>
        <taxon>Mycena</taxon>
    </lineage>
</organism>
<reference evidence="2" key="1">
    <citation type="submission" date="2023-03" db="EMBL/GenBank/DDBJ databases">
        <title>Massive genome expansion in bonnet fungi (Mycena s.s.) driven by repeated elements and novel gene families across ecological guilds.</title>
        <authorList>
            <consortium name="Lawrence Berkeley National Laboratory"/>
            <person name="Harder C.B."/>
            <person name="Miyauchi S."/>
            <person name="Viragh M."/>
            <person name="Kuo A."/>
            <person name="Thoen E."/>
            <person name="Andreopoulos B."/>
            <person name="Lu D."/>
            <person name="Skrede I."/>
            <person name="Drula E."/>
            <person name="Henrissat B."/>
            <person name="Morin E."/>
            <person name="Kohler A."/>
            <person name="Barry K."/>
            <person name="LaButti K."/>
            <person name="Morin E."/>
            <person name="Salamov A."/>
            <person name="Lipzen A."/>
            <person name="Mereny Z."/>
            <person name="Hegedus B."/>
            <person name="Baldrian P."/>
            <person name="Stursova M."/>
            <person name="Weitz H."/>
            <person name="Taylor A."/>
            <person name="Grigoriev I.V."/>
            <person name="Nagy L.G."/>
            <person name="Martin F."/>
            <person name="Kauserud H."/>
        </authorList>
    </citation>
    <scope>NUCLEOTIDE SEQUENCE</scope>
    <source>
        <strain evidence="2">CBHHK067</strain>
    </source>
</reference>
<evidence type="ECO:0000313" key="2">
    <source>
        <dbReference type="EMBL" id="KAJ7651790.1"/>
    </source>
</evidence>
<feature type="region of interest" description="Disordered" evidence="1">
    <location>
        <begin position="1"/>
        <end position="52"/>
    </location>
</feature>
<evidence type="ECO:0000256" key="1">
    <source>
        <dbReference type="SAM" id="MobiDB-lite"/>
    </source>
</evidence>